<evidence type="ECO:0000313" key="14">
    <source>
        <dbReference type="EMBL" id="KAF5095822.1"/>
    </source>
</evidence>
<dbReference type="EMBL" id="QQZK01000134">
    <property type="protein sequence ID" value="KAF5095822.1"/>
    <property type="molecule type" value="Genomic_DNA"/>
</dbReference>
<evidence type="ECO:0000256" key="9">
    <source>
        <dbReference type="ARBA" id="ARBA00049558"/>
    </source>
</evidence>
<feature type="binding site" evidence="12">
    <location>
        <position position="228"/>
    </location>
    <ligand>
        <name>Zn(2+)</name>
        <dbReference type="ChEBI" id="CHEBI:29105"/>
        <note>catalytic</note>
    </ligand>
</feature>
<keyword evidence="5 12" id="KW-0479">Metal-binding</keyword>
<evidence type="ECO:0000256" key="1">
    <source>
        <dbReference type="ARBA" id="ARBA00001947"/>
    </source>
</evidence>
<dbReference type="Proteomes" id="UP000750522">
    <property type="component" value="Unassembled WGS sequence"/>
</dbReference>
<reference evidence="14" key="1">
    <citation type="journal article" date="2020" name="Front. Microbiol.">
        <title>Phenotypic and Genetic Characterization of the Cheese Ripening Yeast Geotrichum candidum.</title>
        <authorList>
            <person name="Perkins V."/>
            <person name="Vignola S."/>
            <person name="Lessard M.H."/>
            <person name="Plante P.L."/>
            <person name="Corbeil J."/>
            <person name="Dugat-Bony E."/>
            <person name="Frenette M."/>
            <person name="Labrie S."/>
        </authorList>
    </citation>
    <scope>NUCLEOTIDE SEQUENCE</scope>
    <source>
        <strain evidence="14">LMA-70</strain>
    </source>
</reference>
<dbReference type="InterPro" id="IPR006262">
    <property type="entry name" value="Cyt_deam_tetra"/>
</dbReference>
<dbReference type="Pfam" id="PF08287">
    <property type="entry name" value="DASH_Spc19"/>
    <property type="match status" value="1"/>
</dbReference>
<evidence type="ECO:0000256" key="5">
    <source>
        <dbReference type="ARBA" id="ARBA00022723"/>
    </source>
</evidence>
<dbReference type="EC" id="3.5.4.5" evidence="4"/>
<dbReference type="NCBIfam" id="TIGR01354">
    <property type="entry name" value="cyt_deam_tetra"/>
    <property type="match status" value="1"/>
</dbReference>
<dbReference type="FunFam" id="3.40.140.10:FF:000008">
    <property type="entry name" value="Cytidine deaminase"/>
    <property type="match status" value="1"/>
</dbReference>
<dbReference type="PANTHER" id="PTHR11644:SF2">
    <property type="entry name" value="CYTIDINE DEAMINASE"/>
    <property type="match status" value="1"/>
</dbReference>
<feature type="binding site" evidence="12">
    <location>
        <position position="192"/>
    </location>
    <ligand>
        <name>Zn(2+)</name>
        <dbReference type="ChEBI" id="CHEBI:29105"/>
        <note>catalytic</note>
    </ligand>
</feature>
<evidence type="ECO:0000256" key="12">
    <source>
        <dbReference type="PIRSR" id="PIRSR606262-3"/>
    </source>
</evidence>
<dbReference type="InterPro" id="IPR016192">
    <property type="entry name" value="APOBEC/CMP_deaminase_Zn-bd"/>
</dbReference>
<feature type="binding site" evidence="11">
    <location>
        <begin position="181"/>
        <end position="187"/>
    </location>
    <ligand>
        <name>substrate</name>
    </ligand>
</feature>
<feature type="domain" description="CMP/dCMP-type deaminase" evidence="13">
    <location>
        <begin position="145"/>
        <end position="266"/>
    </location>
</feature>
<reference evidence="14" key="2">
    <citation type="submission" date="2020-01" db="EMBL/GenBank/DDBJ databases">
        <authorList>
            <person name="Perkins V."/>
            <person name="Lessard M.-H."/>
            <person name="Dugat-Bony E."/>
            <person name="Frenette M."/>
            <person name="Labrie S."/>
        </authorList>
    </citation>
    <scope>NUCLEOTIDE SEQUENCE</scope>
    <source>
        <strain evidence="14">LMA-70</strain>
    </source>
</reference>
<feature type="active site" description="Proton donor" evidence="10">
    <location>
        <position position="194"/>
    </location>
</feature>
<evidence type="ECO:0000313" key="15">
    <source>
        <dbReference type="Proteomes" id="UP000750522"/>
    </source>
</evidence>
<dbReference type="PROSITE" id="PS00903">
    <property type="entry name" value="CYT_DCMP_DEAMINASES_1"/>
    <property type="match status" value="1"/>
</dbReference>
<keyword evidence="7 12" id="KW-0862">Zinc</keyword>
<evidence type="ECO:0000256" key="4">
    <source>
        <dbReference type="ARBA" id="ARBA00012783"/>
    </source>
</evidence>
<dbReference type="GO" id="GO:0008270">
    <property type="term" value="F:zinc ion binding"/>
    <property type="evidence" value="ECO:0007669"/>
    <property type="project" value="InterPro"/>
</dbReference>
<proteinExistence type="inferred from homology"/>
<accession>A0A9P5KPK0</accession>
<gene>
    <name evidence="14" type="ORF">DV451_004505</name>
</gene>
<comment type="catalytic activity">
    <reaction evidence="9">
        <text>cytidine + H2O + H(+) = uridine + NH4(+)</text>
        <dbReference type="Rhea" id="RHEA:16069"/>
        <dbReference type="ChEBI" id="CHEBI:15377"/>
        <dbReference type="ChEBI" id="CHEBI:15378"/>
        <dbReference type="ChEBI" id="CHEBI:16704"/>
        <dbReference type="ChEBI" id="CHEBI:17562"/>
        <dbReference type="ChEBI" id="CHEBI:28938"/>
        <dbReference type="EC" id="3.5.4.5"/>
    </reaction>
</comment>
<name>A0A9P5KPK0_GEOCN</name>
<dbReference type="GO" id="GO:0042802">
    <property type="term" value="F:identical protein binding"/>
    <property type="evidence" value="ECO:0007669"/>
    <property type="project" value="UniProtKB-ARBA"/>
</dbReference>
<comment type="similarity">
    <text evidence="3">Belongs to the cytidine and deoxycytidylate deaminase family.</text>
</comment>
<dbReference type="GO" id="GO:0005876">
    <property type="term" value="C:spindle microtubule"/>
    <property type="evidence" value="ECO:0007669"/>
    <property type="project" value="InterPro"/>
</dbReference>
<dbReference type="Gene3D" id="3.40.140.10">
    <property type="entry name" value="Cytidine Deaminase, domain 2"/>
    <property type="match status" value="1"/>
</dbReference>
<evidence type="ECO:0000259" key="13">
    <source>
        <dbReference type="PROSITE" id="PS51747"/>
    </source>
</evidence>
<evidence type="ECO:0000256" key="8">
    <source>
        <dbReference type="ARBA" id="ARBA00032005"/>
    </source>
</evidence>
<dbReference type="GO" id="GO:0005829">
    <property type="term" value="C:cytosol"/>
    <property type="evidence" value="ECO:0007669"/>
    <property type="project" value="TreeGrafter"/>
</dbReference>
<organism evidence="14 15">
    <name type="scientific">Geotrichum candidum</name>
    <name type="common">Oospora lactis</name>
    <name type="synonym">Dipodascus geotrichum</name>
    <dbReference type="NCBI Taxonomy" id="1173061"/>
    <lineage>
        <taxon>Eukaryota</taxon>
        <taxon>Fungi</taxon>
        <taxon>Dikarya</taxon>
        <taxon>Ascomycota</taxon>
        <taxon>Saccharomycotina</taxon>
        <taxon>Dipodascomycetes</taxon>
        <taxon>Dipodascales</taxon>
        <taxon>Dipodascaceae</taxon>
        <taxon>Geotrichum</taxon>
    </lineage>
</organism>
<dbReference type="SUPFAM" id="SSF53927">
    <property type="entry name" value="Cytidine deaminase-like"/>
    <property type="match status" value="1"/>
</dbReference>
<protein>
    <recommendedName>
        <fullName evidence="4">cytidine deaminase</fullName>
        <ecNumber evidence="4">3.5.4.5</ecNumber>
    </recommendedName>
    <alternativeName>
        <fullName evidence="8">Cytidine aminohydrolase</fullName>
    </alternativeName>
</protein>
<comment type="function">
    <text evidence="2">This enzyme scavenges exogenous and endogenous cytidine and 2'-deoxycytidine for UMP synthesis.</text>
</comment>
<dbReference type="PROSITE" id="PS51747">
    <property type="entry name" value="CYT_DCMP_DEAMINASES_2"/>
    <property type="match status" value="1"/>
</dbReference>
<evidence type="ECO:0000256" key="11">
    <source>
        <dbReference type="PIRSR" id="PIRSR606262-2"/>
    </source>
</evidence>
<dbReference type="GO" id="GO:0004126">
    <property type="term" value="F:cytidine deaminase activity"/>
    <property type="evidence" value="ECO:0007669"/>
    <property type="project" value="UniProtKB-EC"/>
</dbReference>
<dbReference type="AlphaFoldDB" id="A0A9P5KPK0"/>
<evidence type="ECO:0000256" key="6">
    <source>
        <dbReference type="ARBA" id="ARBA00022801"/>
    </source>
</evidence>
<dbReference type="NCBIfam" id="NF004064">
    <property type="entry name" value="PRK05578.1"/>
    <property type="match status" value="1"/>
</dbReference>
<dbReference type="GO" id="GO:0055086">
    <property type="term" value="P:nucleobase-containing small molecule metabolic process"/>
    <property type="evidence" value="ECO:0007669"/>
    <property type="project" value="UniProtKB-ARBA"/>
</dbReference>
<evidence type="ECO:0000256" key="7">
    <source>
        <dbReference type="ARBA" id="ARBA00022833"/>
    </source>
</evidence>
<sequence>MESSASLQGCVSALSSSVTFLRSASEILDEGTRDFPRLAQILETNRVFDVVTEQEVFEAKDELTQEIEPQITELVARLEAELARLARREKGLASKAQMQDTLIQKLEAQLEARRENFDGSANSWRARLATEEQLTELRELQTQSERLAYSLSKANLKQRKMRMSLAMVLLTEDGHYITGCNVENASYGAGICAERTALVKAVSEGHKKFKAIAVVTDKEEVCSPCGICRQFIREFGPKLPVYMFTATGKYKLMTLEELLPLSFGPEDLQ</sequence>
<dbReference type="GO" id="GO:0008608">
    <property type="term" value="P:attachment of spindle microtubules to kinetochore"/>
    <property type="evidence" value="ECO:0007669"/>
    <property type="project" value="InterPro"/>
</dbReference>
<comment type="caution">
    <text evidence="14">The sequence shown here is derived from an EMBL/GenBank/DDBJ whole genome shotgun (WGS) entry which is preliminary data.</text>
</comment>
<comment type="cofactor">
    <cofactor evidence="1 12">
        <name>Zn(2+)</name>
        <dbReference type="ChEBI" id="CHEBI:29105"/>
    </cofactor>
</comment>
<dbReference type="InterPro" id="IPR013251">
    <property type="entry name" value="DASH_Spc19"/>
</dbReference>
<dbReference type="InterPro" id="IPR002125">
    <property type="entry name" value="CMP_dCMP_dom"/>
</dbReference>
<evidence type="ECO:0000256" key="3">
    <source>
        <dbReference type="ARBA" id="ARBA00006576"/>
    </source>
</evidence>
<dbReference type="CDD" id="cd01283">
    <property type="entry name" value="cytidine_deaminase"/>
    <property type="match status" value="1"/>
</dbReference>
<dbReference type="GO" id="GO:0042729">
    <property type="term" value="C:DASH complex"/>
    <property type="evidence" value="ECO:0007669"/>
    <property type="project" value="InterPro"/>
</dbReference>
<dbReference type="InterPro" id="IPR016193">
    <property type="entry name" value="Cytidine_deaminase-like"/>
</dbReference>
<dbReference type="InterPro" id="IPR050202">
    <property type="entry name" value="Cyt/Deoxycyt_deaminase"/>
</dbReference>
<evidence type="ECO:0000256" key="10">
    <source>
        <dbReference type="PIRSR" id="PIRSR606262-1"/>
    </source>
</evidence>
<evidence type="ECO:0000256" key="2">
    <source>
        <dbReference type="ARBA" id="ARBA00003949"/>
    </source>
</evidence>
<dbReference type="PANTHER" id="PTHR11644">
    <property type="entry name" value="CYTIDINE DEAMINASE"/>
    <property type="match status" value="1"/>
</dbReference>
<keyword evidence="6" id="KW-0378">Hydrolase</keyword>
<dbReference type="GO" id="GO:0072527">
    <property type="term" value="P:pyrimidine-containing compound metabolic process"/>
    <property type="evidence" value="ECO:0007669"/>
    <property type="project" value="UniProtKB-ARBA"/>
</dbReference>
<feature type="binding site" evidence="12">
    <location>
        <position position="225"/>
    </location>
    <ligand>
        <name>Zn(2+)</name>
        <dbReference type="ChEBI" id="CHEBI:29105"/>
        <note>catalytic</note>
    </ligand>
</feature>